<dbReference type="InterPro" id="IPR001584">
    <property type="entry name" value="Integrase_cat-core"/>
</dbReference>
<dbReference type="PROSITE" id="PS50994">
    <property type="entry name" value="INTEGRASE"/>
    <property type="match status" value="1"/>
</dbReference>
<dbReference type="Gene3D" id="3.15.10.60">
    <property type="entry name" value="Alkylmercury lyase"/>
    <property type="match status" value="1"/>
</dbReference>
<evidence type="ECO:0000256" key="7">
    <source>
        <dbReference type="ARBA" id="ARBA00023239"/>
    </source>
</evidence>
<evidence type="ECO:0000256" key="8">
    <source>
        <dbReference type="ARBA" id="ARBA00025326"/>
    </source>
</evidence>
<comment type="function">
    <text evidence="8">Cleaves the carbon-mercury bond of organomercurials such as phenylmercuric acetate. One product is Hg(2+), which is subsequently detoxified by the mercuric reductase.</text>
</comment>
<proteinExistence type="inferred from homology"/>
<dbReference type="AlphaFoldDB" id="A0A553FM51"/>
<dbReference type="PANTHER" id="PTHR46889">
    <property type="entry name" value="TRANSPOSASE INSF FOR INSERTION SEQUENCE IS3B-RELATED"/>
    <property type="match status" value="1"/>
</dbReference>
<evidence type="ECO:0000256" key="5">
    <source>
        <dbReference type="ARBA" id="ARBA00022466"/>
    </source>
</evidence>
<dbReference type="InterPro" id="IPR036388">
    <property type="entry name" value="WH-like_DNA-bd_sf"/>
</dbReference>
<reference evidence="11 12" key="1">
    <citation type="submission" date="2019-07" db="EMBL/GenBank/DDBJ databases">
        <title>Draft genome of C. aurimucosum strain 2274.</title>
        <authorList>
            <person name="Pacheco L.G.C."/>
            <person name="Aguiar E.R.G.R."/>
            <person name="Santos C.S."/>
            <person name="Rocha D.J.P.G."/>
            <person name="Sant'Anna L.O."/>
            <person name="Mattos-Guaraldi A.L."/>
            <person name="Santos L.S."/>
        </authorList>
    </citation>
    <scope>NUCLEOTIDE SEQUENCE [LARGE SCALE GENOMIC DNA]</scope>
    <source>
        <strain evidence="11 12">2274</strain>
    </source>
</reference>
<evidence type="ECO:0000256" key="6">
    <source>
        <dbReference type="ARBA" id="ARBA00022914"/>
    </source>
</evidence>
<dbReference type="GO" id="GO:0015074">
    <property type="term" value="P:DNA integration"/>
    <property type="evidence" value="ECO:0007669"/>
    <property type="project" value="InterPro"/>
</dbReference>
<comment type="catalytic activity">
    <reaction evidence="1">
        <text>an alkylmercury + H(+) = an alkane + Hg(2+)</text>
        <dbReference type="Rhea" id="RHEA:18777"/>
        <dbReference type="ChEBI" id="CHEBI:15378"/>
        <dbReference type="ChEBI" id="CHEBI:16793"/>
        <dbReference type="ChEBI" id="CHEBI:18310"/>
        <dbReference type="ChEBI" id="CHEBI:83725"/>
        <dbReference type="EC" id="4.99.1.2"/>
    </reaction>
</comment>
<dbReference type="SUPFAM" id="SSF53098">
    <property type="entry name" value="Ribonuclease H-like"/>
    <property type="match status" value="1"/>
</dbReference>
<comment type="similarity">
    <text evidence="2">Belongs to the MerB family.</text>
</comment>
<dbReference type="EMBL" id="VKDK01000040">
    <property type="protein sequence ID" value="TRX58334.1"/>
    <property type="molecule type" value="Genomic_DNA"/>
</dbReference>
<dbReference type="SUPFAM" id="SSF46785">
    <property type="entry name" value="Winged helix' DNA-binding domain"/>
    <property type="match status" value="1"/>
</dbReference>
<dbReference type="GO" id="GO:0018836">
    <property type="term" value="F:alkylmercury lyase activity"/>
    <property type="evidence" value="ECO:0007669"/>
    <property type="project" value="UniProtKB-EC"/>
</dbReference>
<evidence type="ECO:0000256" key="2">
    <source>
        <dbReference type="ARBA" id="ARBA00009443"/>
    </source>
</evidence>
<dbReference type="Pfam" id="PF03243">
    <property type="entry name" value="MerB"/>
    <property type="match status" value="1"/>
</dbReference>
<keyword evidence="5" id="KW-0475">Mercuric resistance</keyword>
<dbReference type="InterPro" id="IPR050900">
    <property type="entry name" value="Transposase_IS3/IS150/IS904"/>
</dbReference>
<keyword evidence="7 11" id="KW-0456">Lyase</keyword>
<dbReference type="InterPro" id="IPR024259">
    <property type="entry name" value="MerB_HTH_dom"/>
</dbReference>
<protein>
    <recommendedName>
        <fullName evidence="4">Alkylmercury lyase</fullName>
        <ecNumber evidence="3">4.99.1.2</ecNumber>
    </recommendedName>
    <alternativeName>
        <fullName evidence="9">Organomercurial lyase</fullName>
    </alternativeName>
</protein>
<dbReference type="NCBIfam" id="NF009710">
    <property type="entry name" value="PRK13239.1"/>
    <property type="match status" value="1"/>
</dbReference>
<dbReference type="EC" id="4.99.1.2" evidence="3"/>
<dbReference type="InterPro" id="IPR012337">
    <property type="entry name" value="RNaseH-like_sf"/>
</dbReference>
<accession>A0A553FM51</accession>
<dbReference type="PRINTS" id="PR01699">
    <property type="entry name" value="ORGNOHGLYASE"/>
</dbReference>
<dbReference type="InterPro" id="IPR004927">
    <property type="entry name" value="MerB"/>
</dbReference>
<name>A0A553FM51_9CORY</name>
<dbReference type="Gene3D" id="1.10.10.10">
    <property type="entry name" value="Winged helix-like DNA-binding domain superfamily/Winged helix DNA-binding domain"/>
    <property type="match status" value="1"/>
</dbReference>
<dbReference type="SUPFAM" id="SSF160387">
    <property type="entry name" value="NosL/MerB-like"/>
    <property type="match status" value="1"/>
</dbReference>
<dbReference type="InterPro" id="IPR036390">
    <property type="entry name" value="WH_DNA-bd_sf"/>
</dbReference>
<dbReference type="Pfam" id="PF12324">
    <property type="entry name" value="HTH_15"/>
    <property type="match status" value="1"/>
</dbReference>
<comment type="caution">
    <text evidence="11">The sequence shown here is derived from an EMBL/GenBank/DDBJ whole genome shotgun (WGS) entry which is preliminary data.</text>
</comment>
<evidence type="ECO:0000256" key="9">
    <source>
        <dbReference type="ARBA" id="ARBA00031271"/>
    </source>
</evidence>
<dbReference type="PANTHER" id="PTHR46889:SF4">
    <property type="entry name" value="TRANSPOSASE INSO FOR INSERTION SEQUENCE ELEMENT IS911B-RELATED"/>
    <property type="match status" value="1"/>
</dbReference>
<evidence type="ECO:0000313" key="12">
    <source>
        <dbReference type="Proteomes" id="UP000320443"/>
    </source>
</evidence>
<dbReference type="GO" id="GO:0046689">
    <property type="term" value="P:response to mercury ion"/>
    <property type="evidence" value="ECO:0007669"/>
    <property type="project" value="UniProtKB-KW"/>
</dbReference>
<sequence length="327" mass="35446">MTATDQALTYLLSPARSGIDPELFVPLLRLLAEGEPVTVAELATASGRSEDTVRQGLAAVPDTEYDDEGRIIGLALTMRPTPHRFTLAGEQLYTWCALDTLFFPALIGKAATIKSTSPGSGTLVRVMTGADGTVTSVQPTTAVVSIISLPGTGPVRSSFCNQVHYFASREDAQPWLDSHPDGEVIDAYSRKLVGHALADHMRVSLVIEALSHASKVRGSLDGAIFHSDHGSVYTSQAFRDHCARLGVRQSMGAVGTSADNALAESFNAALKREVLRDRKVFDNPIVCRQEVFRWCMRYNTRRRHSWCNLLAPDAFEALTSATLTQAA</sequence>
<evidence type="ECO:0000313" key="11">
    <source>
        <dbReference type="EMBL" id="TRX58334.1"/>
    </source>
</evidence>
<evidence type="ECO:0000259" key="10">
    <source>
        <dbReference type="PROSITE" id="PS50994"/>
    </source>
</evidence>
<evidence type="ECO:0000256" key="1">
    <source>
        <dbReference type="ARBA" id="ARBA00000165"/>
    </source>
</evidence>
<gene>
    <name evidence="11" type="primary">merB</name>
    <name evidence="11" type="ORF">FNY97_13380</name>
</gene>
<organism evidence="11 12">
    <name type="scientific">Corynebacterium hiratae</name>
    <dbReference type="NCBI Taxonomy" id="3139423"/>
    <lineage>
        <taxon>Bacteria</taxon>
        <taxon>Bacillati</taxon>
        <taxon>Actinomycetota</taxon>
        <taxon>Actinomycetes</taxon>
        <taxon>Mycobacteriales</taxon>
        <taxon>Corynebacteriaceae</taxon>
        <taxon>Corynebacterium</taxon>
    </lineage>
</organism>
<keyword evidence="12" id="KW-1185">Reference proteome</keyword>
<evidence type="ECO:0000256" key="4">
    <source>
        <dbReference type="ARBA" id="ARBA00018180"/>
    </source>
</evidence>
<evidence type="ECO:0000256" key="3">
    <source>
        <dbReference type="ARBA" id="ARBA00013237"/>
    </source>
</evidence>
<dbReference type="Proteomes" id="UP000320443">
    <property type="component" value="Unassembled WGS sequence"/>
</dbReference>
<keyword evidence="6" id="KW-0476">Mercury</keyword>
<feature type="domain" description="Integrase catalytic" evidence="10">
    <location>
        <begin position="184"/>
        <end position="320"/>
    </location>
</feature>
<dbReference type="Pfam" id="PF13683">
    <property type="entry name" value="rve_3"/>
    <property type="match status" value="1"/>
</dbReference>
<dbReference type="NCBIfam" id="NF033555">
    <property type="entry name" value="lyase_MerB"/>
    <property type="match status" value="1"/>
</dbReference>